<protein>
    <submittedName>
        <fullName evidence="1">Uncharacterized protein</fullName>
    </submittedName>
</protein>
<gene>
    <name evidence="1" type="ORF">DPMN_119987</name>
</gene>
<keyword evidence="2" id="KW-1185">Reference proteome</keyword>
<evidence type="ECO:0000313" key="2">
    <source>
        <dbReference type="Proteomes" id="UP000828390"/>
    </source>
</evidence>
<dbReference type="AlphaFoldDB" id="A0A9D4GJK0"/>
<reference evidence="1" key="1">
    <citation type="journal article" date="2019" name="bioRxiv">
        <title>The Genome of the Zebra Mussel, Dreissena polymorpha: A Resource for Invasive Species Research.</title>
        <authorList>
            <person name="McCartney M.A."/>
            <person name="Auch B."/>
            <person name="Kono T."/>
            <person name="Mallez S."/>
            <person name="Zhang Y."/>
            <person name="Obille A."/>
            <person name="Becker A."/>
            <person name="Abrahante J.E."/>
            <person name="Garbe J."/>
            <person name="Badalamenti J.P."/>
            <person name="Herman A."/>
            <person name="Mangelson H."/>
            <person name="Liachko I."/>
            <person name="Sullivan S."/>
            <person name="Sone E.D."/>
            <person name="Koren S."/>
            <person name="Silverstein K.A.T."/>
            <person name="Beckman K.B."/>
            <person name="Gohl D.M."/>
        </authorList>
    </citation>
    <scope>NUCLEOTIDE SEQUENCE</scope>
    <source>
        <strain evidence="1">Duluth1</strain>
        <tissue evidence="1">Whole animal</tissue>
    </source>
</reference>
<proteinExistence type="predicted"/>
<sequence length="149" mass="17140">MAEGGYWHEETDHELAPRPRGLYTHLLEVPWQRESIETSTVMNSLGYEFHIRKARREAYREVYSNQSNSSALLITTGSKAEGLTNFFESDTDIMCVLQDVMCLENDVSYDILPRQITVFTLNTGVCYHGHCRLALERPGTNIHRFVRNA</sequence>
<dbReference type="EMBL" id="JAIWYP010000005">
    <property type="protein sequence ID" value="KAH3818379.1"/>
    <property type="molecule type" value="Genomic_DNA"/>
</dbReference>
<organism evidence="1 2">
    <name type="scientific">Dreissena polymorpha</name>
    <name type="common">Zebra mussel</name>
    <name type="synonym">Mytilus polymorpha</name>
    <dbReference type="NCBI Taxonomy" id="45954"/>
    <lineage>
        <taxon>Eukaryota</taxon>
        <taxon>Metazoa</taxon>
        <taxon>Spiralia</taxon>
        <taxon>Lophotrochozoa</taxon>
        <taxon>Mollusca</taxon>
        <taxon>Bivalvia</taxon>
        <taxon>Autobranchia</taxon>
        <taxon>Heteroconchia</taxon>
        <taxon>Euheterodonta</taxon>
        <taxon>Imparidentia</taxon>
        <taxon>Neoheterodontei</taxon>
        <taxon>Myida</taxon>
        <taxon>Dreissenoidea</taxon>
        <taxon>Dreissenidae</taxon>
        <taxon>Dreissena</taxon>
    </lineage>
</organism>
<dbReference type="Proteomes" id="UP000828390">
    <property type="component" value="Unassembled WGS sequence"/>
</dbReference>
<name>A0A9D4GJK0_DREPO</name>
<comment type="caution">
    <text evidence="1">The sequence shown here is derived from an EMBL/GenBank/DDBJ whole genome shotgun (WGS) entry which is preliminary data.</text>
</comment>
<accession>A0A9D4GJK0</accession>
<evidence type="ECO:0000313" key="1">
    <source>
        <dbReference type="EMBL" id="KAH3818379.1"/>
    </source>
</evidence>
<reference evidence="1" key="2">
    <citation type="submission" date="2020-11" db="EMBL/GenBank/DDBJ databases">
        <authorList>
            <person name="McCartney M.A."/>
            <person name="Auch B."/>
            <person name="Kono T."/>
            <person name="Mallez S."/>
            <person name="Becker A."/>
            <person name="Gohl D.M."/>
            <person name="Silverstein K.A.T."/>
            <person name="Koren S."/>
            <person name="Bechman K.B."/>
            <person name="Herman A."/>
            <person name="Abrahante J.E."/>
            <person name="Garbe J."/>
        </authorList>
    </citation>
    <scope>NUCLEOTIDE SEQUENCE</scope>
    <source>
        <strain evidence="1">Duluth1</strain>
        <tissue evidence="1">Whole animal</tissue>
    </source>
</reference>